<evidence type="ECO:0000313" key="2">
    <source>
        <dbReference type="EMBL" id="ACZ09084.1"/>
    </source>
</evidence>
<reference evidence="3" key="1">
    <citation type="submission" date="2009-09" db="EMBL/GenBank/DDBJ databases">
        <title>The complete chromosome of Sebaldella termitidis ATCC 33386.</title>
        <authorList>
            <consortium name="US DOE Joint Genome Institute (JGI-PGF)"/>
            <person name="Lucas S."/>
            <person name="Copeland A."/>
            <person name="Lapidus A."/>
            <person name="Glavina del Rio T."/>
            <person name="Dalin E."/>
            <person name="Tice H."/>
            <person name="Bruce D."/>
            <person name="Goodwin L."/>
            <person name="Pitluck S."/>
            <person name="Kyrpides N."/>
            <person name="Mavromatis K."/>
            <person name="Ivanova N."/>
            <person name="Mikhailova N."/>
            <person name="Sims D."/>
            <person name="Meincke L."/>
            <person name="Brettin T."/>
            <person name="Detter J.C."/>
            <person name="Han C."/>
            <person name="Larimer F."/>
            <person name="Land M."/>
            <person name="Hauser L."/>
            <person name="Markowitz V."/>
            <person name="Cheng J.F."/>
            <person name="Hugenholtz P."/>
            <person name="Woyke T."/>
            <person name="Wu D."/>
            <person name="Eisen J.A."/>
        </authorList>
    </citation>
    <scope>NUCLEOTIDE SEQUENCE [LARGE SCALE GENOMIC DNA]</scope>
    <source>
        <strain evidence="3">ATCC 33386 / NCTC 11300</strain>
    </source>
</reference>
<reference evidence="2 3" key="2">
    <citation type="journal article" date="2010" name="Stand. Genomic Sci.">
        <title>Complete genome sequence of Sebaldella termitidis type strain (NCTC 11300).</title>
        <authorList>
            <person name="Harmon-Smith M."/>
            <person name="Celia L."/>
            <person name="Chertkov O."/>
            <person name="Lapidus A."/>
            <person name="Copeland A."/>
            <person name="Glavina Del Rio T."/>
            <person name="Nolan M."/>
            <person name="Lucas S."/>
            <person name="Tice H."/>
            <person name="Cheng J.F."/>
            <person name="Han C."/>
            <person name="Detter J.C."/>
            <person name="Bruce D."/>
            <person name="Goodwin L."/>
            <person name="Pitluck S."/>
            <person name="Pati A."/>
            <person name="Liolios K."/>
            <person name="Ivanova N."/>
            <person name="Mavromatis K."/>
            <person name="Mikhailova N."/>
            <person name="Chen A."/>
            <person name="Palaniappan K."/>
            <person name="Land M."/>
            <person name="Hauser L."/>
            <person name="Chang Y.J."/>
            <person name="Jeffries C.D."/>
            <person name="Brettin T."/>
            <person name="Goker M."/>
            <person name="Beck B."/>
            <person name="Bristow J."/>
            <person name="Eisen J.A."/>
            <person name="Markowitz V."/>
            <person name="Hugenholtz P."/>
            <person name="Kyrpides N.C."/>
            <person name="Klenk H.P."/>
            <person name="Chen F."/>
        </authorList>
    </citation>
    <scope>NUCLEOTIDE SEQUENCE [LARGE SCALE GENOMIC DNA]</scope>
    <source>
        <strain evidence="3">ATCC 33386 / NCTC 11300</strain>
    </source>
</reference>
<proteinExistence type="predicted"/>
<evidence type="ECO:0000256" key="1">
    <source>
        <dbReference type="SAM" id="Phobius"/>
    </source>
</evidence>
<protein>
    <submittedName>
        <fullName evidence="2">Uncharacterized protein</fullName>
    </submittedName>
</protein>
<feature type="transmembrane region" description="Helical" evidence="1">
    <location>
        <begin position="12"/>
        <end position="32"/>
    </location>
</feature>
<evidence type="ECO:0000313" key="3">
    <source>
        <dbReference type="Proteomes" id="UP000000845"/>
    </source>
</evidence>
<dbReference type="HOGENOM" id="CLU_2773544_0_0_0"/>
<keyword evidence="1" id="KW-1133">Transmembrane helix</keyword>
<organism evidence="2 3">
    <name type="scientific">Sebaldella termitidis (strain ATCC 33386 / NCTC 11300)</name>
    <dbReference type="NCBI Taxonomy" id="526218"/>
    <lineage>
        <taxon>Bacteria</taxon>
        <taxon>Fusobacteriati</taxon>
        <taxon>Fusobacteriota</taxon>
        <taxon>Fusobacteriia</taxon>
        <taxon>Fusobacteriales</taxon>
        <taxon>Leptotrichiaceae</taxon>
        <taxon>Sebaldella</taxon>
    </lineage>
</organism>
<gene>
    <name evidence="2" type="ordered locus">Sterm_2230</name>
</gene>
<accession>D1AKG8</accession>
<dbReference type="KEGG" id="str:Sterm_2230"/>
<feature type="transmembrane region" description="Helical" evidence="1">
    <location>
        <begin position="44"/>
        <end position="68"/>
    </location>
</feature>
<keyword evidence="1" id="KW-0812">Transmembrane</keyword>
<name>D1AKG8_SEBTE</name>
<keyword evidence="3" id="KW-1185">Reference proteome</keyword>
<keyword evidence="1" id="KW-0472">Membrane</keyword>
<dbReference type="AlphaFoldDB" id="D1AKG8"/>
<sequence length="69" mass="7903">MDFITKFIIPNIAYILVFVSICYIVTFIYMIVTKKSFTYKLKNLVAFVIILGIGIYCLVTGNDITAFIH</sequence>
<dbReference type="Proteomes" id="UP000000845">
    <property type="component" value="Chromosome"/>
</dbReference>
<dbReference type="EMBL" id="CP001739">
    <property type="protein sequence ID" value="ACZ09084.1"/>
    <property type="molecule type" value="Genomic_DNA"/>
</dbReference>